<evidence type="ECO:0000313" key="7">
    <source>
        <dbReference type="Proteomes" id="UP001500979"/>
    </source>
</evidence>
<evidence type="ECO:0000259" key="4">
    <source>
        <dbReference type="Pfam" id="PF06722"/>
    </source>
</evidence>
<evidence type="ECO:0000259" key="5">
    <source>
        <dbReference type="Pfam" id="PF21036"/>
    </source>
</evidence>
<feature type="domain" description="Erythromycin biosynthesis protein CIII-like N-terminal" evidence="5">
    <location>
        <begin position="22"/>
        <end position="222"/>
    </location>
</feature>
<dbReference type="EMBL" id="BAAAUX010000003">
    <property type="protein sequence ID" value="GAA2777110.1"/>
    <property type="molecule type" value="Genomic_DNA"/>
</dbReference>
<dbReference type="Pfam" id="PF06722">
    <property type="entry name" value="EryCIII-like_C"/>
    <property type="match status" value="1"/>
</dbReference>
<comment type="caution">
    <text evidence="6">The sequence shown here is derived from an EMBL/GenBank/DDBJ whole genome shotgun (WGS) entry which is preliminary data.</text>
</comment>
<dbReference type="Pfam" id="PF21036">
    <property type="entry name" value="EryCIII-like_N"/>
    <property type="match status" value="1"/>
</dbReference>
<keyword evidence="2" id="KW-0328">Glycosyltransferase</keyword>
<dbReference type="Gene3D" id="3.40.50.2000">
    <property type="entry name" value="Glycogen Phosphorylase B"/>
    <property type="match status" value="2"/>
</dbReference>
<dbReference type="PANTHER" id="PTHR48050">
    <property type="entry name" value="STEROL 3-BETA-GLUCOSYLTRANSFERASE"/>
    <property type="match status" value="1"/>
</dbReference>
<dbReference type="InterPro" id="IPR048284">
    <property type="entry name" value="EryCIII-like_N"/>
</dbReference>
<proteinExistence type="inferred from homology"/>
<protein>
    <submittedName>
        <fullName evidence="6">Salmochelin biosynthesis C-glycosyltransferase IroB</fullName>
    </submittedName>
</protein>
<evidence type="ECO:0000313" key="6">
    <source>
        <dbReference type="EMBL" id="GAA2777110.1"/>
    </source>
</evidence>
<dbReference type="CDD" id="cd03784">
    <property type="entry name" value="GT1_Gtf-like"/>
    <property type="match status" value="1"/>
</dbReference>
<evidence type="ECO:0000256" key="1">
    <source>
        <dbReference type="ARBA" id="ARBA00006962"/>
    </source>
</evidence>
<keyword evidence="3" id="KW-0808">Transferase</keyword>
<keyword evidence="7" id="KW-1185">Reference proteome</keyword>
<dbReference type="InterPro" id="IPR002213">
    <property type="entry name" value="UDP_glucos_trans"/>
</dbReference>
<dbReference type="InterPro" id="IPR010610">
    <property type="entry name" value="EryCIII-like_C"/>
</dbReference>
<gene>
    <name evidence="6" type="primary">iroB_1</name>
    <name evidence="6" type="ORF">GCM10010470_07580</name>
</gene>
<dbReference type="Proteomes" id="UP001500979">
    <property type="component" value="Unassembled WGS sequence"/>
</dbReference>
<reference evidence="6 7" key="1">
    <citation type="journal article" date="2019" name="Int. J. Syst. Evol. Microbiol.">
        <title>The Global Catalogue of Microorganisms (GCM) 10K type strain sequencing project: providing services to taxonomists for standard genome sequencing and annotation.</title>
        <authorList>
            <consortium name="The Broad Institute Genomics Platform"/>
            <consortium name="The Broad Institute Genome Sequencing Center for Infectious Disease"/>
            <person name="Wu L."/>
            <person name="Ma J."/>
        </authorList>
    </citation>
    <scope>NUCLEOTIDE SEQUENCE [LARGE SCALE GENOMIC DNA]</scope>
    <source>
        <strain evidence="6 7">JCM 9383</strain>
    </source>
</reference>
<evidence type="ECO:0000256" key="3">
    <source>
        <dbReference type="ARBA" id="ARBA00022679"/>
    </source>
</evidence>
<accession>A0ABN3V429</accession>
<feature type="domain" description="Erythromycin biosynthesis protein CIII-like C-terminal" evidence="4">
    <location>
        <begin position="236"/>
        <end position="375"/>
    </location>
</feature>
<dbReference type="SUPFAM" id="SSF53756">
    <property type="entry name" value="UDP-Glycosyltransferase/glycogen phosphorylase"/>
    <property type="match status" value="1"/>
</dbReference>
<evidence type="ECO:0000256" key="2">
    <source>
        <dbReference type="ARBA" id="ARBA00022676"/>
    </source>
</evidence>
<dbReference type="PANTHER" id="PTHR48050:SF13">
    <property type="entry name" value="STEROL 3-BETA-GLUCOSYLTRANSFERASE UGT80A2"/>
    <property type="match status" value="1"/>
</dbReference>
<name>A0ABN3V429_9PSEU</name>
<comment type="similarity">
    <text evidence="1">Belongs to the glycosyltransferase 28 family.</text>
</comment>
<organism evidence="6 7">
    <name type="scientific">Saccharopolyspora taberi</name>
    <dbReference type="NCBI Taxonomy" id="60895"/>
    <lineage>
        <taxon>Bacteria</taxon>
        <taxon>Bacillati</taxon>
        <taxon>Actinomycetota</taxon>
        <taxon>Actinomycetes</taxon>
        <taxon>Pseudonocardiales</taxon>
        <taxon>Pseudonocardiaceae</taxon>
        <taxon>Saccharopolyspora</taxon>
    </lineage>
</organism>
<dbReference type="InterPro" id="IPR050426">
    <property type="entry name" value="Glycosyltransferase_28"/>
</dbReference>
<sequence>MRALFLPFTGVGQAFPVVPLAWAFRTTGHEVLVATTGDGLAVSEAGLPVVDLAPGRDSLSFYVEAAQRRPDLAALRRPGGEVRGLDESADLYAEVTSTVVDQTAELAHEWAPDLVVAPPTNAAALVAASAVGVPAVSVGVGLGRTSGLAELMHARLVPSFDKHASGELPALLNLDVAPPSMLDGPPDGRSMRYVPYNGGCVLPDWLRRPPVQDRPRVAVTLGTVSVKTGGLDSVRVLLDAFRDVDAEFVLALGEVDPDGLGDLPANVRSSGWLPLSELLPTCTALIHHGGGGTAMSALAAGVTHLVLPDGVDRGDNARALHDRGVAVSTELARVDRQLVEHVVRDAGLRTAAAEVRAEIDAMPPPAAIVPELAELGAGRIHE</sequence>